<protein>
    <submittedName>
        <fullName evidence="2">PCRF domain-containing protein</fullName>
    </submittedName>
</protein>
<keyword evidence="1" id="KW-1185">Reference proteome</keyword>
<dbReference type="AlphaFoldDB" id="A0A1I7YXA1"/>
<dbReference type="Proteomes" id="UP000095287">
    <property type="component" value="Unplaced"/>
</dbReference>
<evidence type="ECO:0000313" key="1">
    <source>
        <dbReference type="Proteomes" id="UP000095287"/>
    </source>
</evidence>
<proteinExistence type="predicted"/>
<name>A0A1I7YXA1_9BILA</name>
<organism evidence="1 2">
    <name type="scientific">Steinernema glaseri</name>
    <dbReference type="NCBI Taxonomy" id="37863"/>
    <lineage>
        <taxon>Eukaryota</taxon>
        <taxon>Metazoa</taxon>
        <taxon>Ecdysozoa</taxon>
        <taxon>Nematoda</taxon>
        <taxon>Chromadorea</taxon>
        <taxon>Rhabditida</taxon>
        <taxon>Tylenchina</taxon>
        <taxon>Panagrolaimomorpha</taxon>
        <taxon>Strongyloidoidea</taxon>
        <taxon>Steinernematidae</taxon>
        <taxon>Steinernema</taxon>
    </lineage>
</organism>
<reference evidence="2" key="1">
    <citation type="submission" date="2016-11" db="UniProtKB">
        <authorList>
            <consortium name="WormBaseParasite"/>
        </authorList>
    </citation>
    <scope>IDENTIFICATION</scope>
</reference>
<accession>A0A1I7YXA1</accession>
<evidence type="ECO:0000313" key="2">
    <source>
        <dbReference type="WBParaSite" id="L893_g20694.t1"/>
    </source>
</evidence>
<sequence length="82" mass="9523">MEDANGDFIDRERTCLEWNDLSKDAELRRRLWLTSMKWTKYAEHLKQLQADLGQAALNLEAAGEKITVESVKKGGTWKTLWI</sequence>
<dbReference type="WBParaSite" id="L893_g20694.t1">
    <property type="protein sequence ID" value="L893_g20694.t1"/>
    <property type="gene ID" value="L893_g20694"/>
</dbReference>